<name>A0A177Y9H5_9NOCA</name>
<feature type="compositionally biased region" description="Polar residues" evidence="1">
    <location>
        <begin position="314"/>
        <end position="324"/>
    </location>
</feature>
<feature type="transmembrane region" description="Helical" evidence="2">
    <location>
        <begin position="140"/>
        <end position="161"/>
    </location>
</feature>
<dbReference type="GO" id="GO:0052621">
    <property type="term" value="F:diguanylate cyclase activity"/>
    <property type="evidence" value="ECO:0007669"/>
    <property type="project" value="TreeGrafter"/>
</dbReference>
<dbReference type="SMART" id="SM00267">
    <property type="entry name" value="GGDEF"/>
    <property type="match status" value="1"/>
</dbReference>
<dbReference type="RefSeq" id="WP_068429658.1">
    <property type="nucleotide sequence ID" value="NZ_LVHI01000032.1"/>
</dbReference>
<feature type="region of interest" description="Disordered" evidence="1">
    <location>
        <begin position="307"/>
        <end position="333"/>
    </location>
</feature>
<dbReference type="SUPFAM" id="SSF55073">
    <property type="entry name" value="Nucleotide cyclase"/>
    <property type="match status" value="1"/>
</dbReference>
<dbReference type="InterPro" id="IPR043128">
    <property type="entry name" value="Rev_trsase/Diguanyl_cyclase"/>
</dbReference>
<feature type="domain" description="GGDEF" evidence="3">
    <location>
        <begin position="198"/>
        <end position="320"/>
    </location>
</feature>
<dbReference type="PANTHER" id="PTHR45138:SF9">
    <property type="entry name" value="DIGUANYLATE CYCLASE DGCM-RELATED"/>
    <property type="match status" value="1"/>
</dbReference>
<dbReference type="GO" id="GO:0043709">
    <property type="term" value="P:cell adhesion involved in single-species biofilm formation"/>
    <property type="evidence" value="ECO:0007669"/>
    <property type="project" value="TreeGrafter"/>
</dbReference>
<feature type="transmembrane region" description="Helical" evidence="2">
    <location>
        <begin position="92"/>
        <end position="111"/>
    </location>
</feature>
<evidence type="ECO:0000256" key="1">
    <source>
        <dbReference type="SAM" id="MobiDB-lite"/>
    </source>
</evidence>
<evidence type="ECO:0000256" key="2">
    <source>
        <dbReference type="SAM" id="Phobius"/>
    </source>
</evidence>
<keyword evidence="5" id="KW-1185">Reference proteome</keyword>
<dbReference type="Proteomes" id="UP000077519">
    <property type="component" value="Unassembled WGS sequence"/>
</dbReference>
<keyword evidence="2" id="KW-0812">Transmembrane</keyword>
<sequence>MTRPRFDEAGVTLFVFVVGSTLLYAAAGSASWSMLGVWGRTAVVVSVLCGSAAAVVLVRSRPPSPKRIIGIVTSLAIVALAVSFSAVVTLPAFLICVQAAIFLGMHIGAFWSERNAGGWVAVLAVSAVVGAAASPFDSSFVVYVLVALGIVGATEVFGAFARRMRFSATHDTLTGLLNRFGFESKVEKMLPACASRGLSVSVAVLDLDNFKQINDEYGHIAGDVLLSRVSKAWKAEIGRRDVLGRLGGDEFVLFMPGVLEAEAWQIIDRLRRAHRAEWSVGLVCMPATRRWVDVYRAADADLYRAKRARPSRAQKASRTDTPGSDDSEWRIAR</sequence>
<dbReference type="GO" id="GO:0005886">
    <property type="term" value="C:plasma membrane"/>
    <property type="evidence" value="ECO:0007669"/>
    <property type="project" value="TreeGrafter"/>
</dbReference>
<evidence type="ECO:0000313" key="5">
    <source>
        <dbReference type="Proteomes" id="UP000077519"/>
    </source>
</evidence>
<accession>A0A177Y9H5</accession>
<keyword evidence="2" id="KW-1133">Transmembrane helix</keyword>
<gene>
    <name evidence="4" type="ORF">A3K89_09175</name>
</gene>
<dbReference type="GO" id="GO:1902201">
    <property type="term" value="P:negative regulation of bacterial-type flagellum-dependent cell motility"/>
    <property type="evidence" value="ECO:0007669"/>
    <property type="project" value="TreeGrafter"/>
</dbReference>
<dbReference type="CDD" id="cd01949">
    <property type="entry name" value="GGDEF"/>
    <property type="match status" value="1"/>
</dbReference>
<evidence type="ECO:0000259" key="3">
    <source>
        <dbReference type="PROSITE" id="PS50887"/>
    </source>
</evidence>
<dbReference type="InterPro" id="IPR029787">
    <property type="entry name" value="Nucleotide_cyclase"/>
</dbReference>
<dbReference type="Gene3D" id="3.30.70.270">
    <property type="match status" value="1"/>
</dbReference>
<dbReference type="InterPro" id="IPR050469">
    <property type="entry name" value="Diguanylate_Cyclase"/>
</dbReference>
<evidence type="ECO:0000313" key="4">
    <source>
        <dbReference type="EMBL" id="OAK51849.1"/>
    </source>
</evidence>
<feature type="transmembrane region" description="Helical" evidence="2">
    <location>
        <begin position="12"/>
        <end position="32"/>
    </location>
</feature>
<feature type="transmembrane region" description="Helical" evidence="2">
    <location>
        <begin position="38"/>
        <end position="56"/>
    </location>
</feature>
<keyword evidence="2" id="KW-0472">Membrane</keyword>
<dbReference type="PROSITE" id="PS50887">
    <property type="entry name" value="GGDEF"/>
    <property type="match status" value="1"/>
</dbReference>
<dbReference type="Pfam" id="PF00990">
    <property type="entry name" value="GGDEF"/>
    <property type="match status" value="1"/>
</dbReference>
<dbReference type="AlphaFoldDB" id="A0A177Y9H5"/>
<feature type="transmembrane region" description="Helical" evidence="2">
    <location>
        <begin position="68"/>
        <end position="86"/>
    </location>
</feature>
<dbReference type="NCBIfam" id="TIGR00254">
    <property type="entry name" value="GGDEF"/>
    <property type="match status" value="1"/>
</dbReference>
<feature type="transmembrane region" description="Helical" evidence="2">
    <location>
        <begin position="116"/>
        <end position="134"/>
    </location>
</feature>
<dbReference type="EMBL" id="LVHI01000032">
    <property type="protein sequence ID" value="OAK51849.1"/>
    <property type="molecule type" value="Genomic_DNA"/>
</dbReference>
<organism evidence="4 5">
    <name type="scientific">Rhodococcoides kyotonense</name>
    <dbReference type="NCBI Taxonomy" id="398843"/>
    <lineage>
        <taxon>Bacteria</taxon>
        <taxon>Bacillati</taxon>
        <taxon>Actinomycetota</taxon>
        <taxon>Actinomycetes</taxon>
        <taxon>Mycobacteriales</taxon>
        <taxon>Nocardiaceae</taxon>
        <taxon>Rhodococcoides</taxon>
    </lineage>
</organism>
<protein>
    <submittedName>
        <fullName evidence="4">Phytochrome-like protein cph2</fullName>
    </submittedName>
</protein>
<comment type="caution">
    <text evidence="4">The sequence shown here is derived from an EMBL/GenBank/DDBJ whole genome shotgun (WGS) entry which is preliminary data.</text>
</comment>
<dbReference type="InterPro" id="IPR000160">
    <property type="entry name" value="GGDEF_dom"/>
</dbReference>
<proteinExistence type="predicted"/>
<dbReference type="PANTHER" id="PTHR45138">
    <property type="entry name" value="REGULATORY COMPONENTS OF SENSORY TRANSDUCTION SYSTEM"/>
    <property type="match status" value="1"/>
</dbReference>
<reference evidence="4 5" key="1">
    <citation type="submission" date="2016-03" db="EMBL/GenBank/DDBJ databases">
        <title>Genome sequence of Rhodococcus kyotonensis KB10.</title>
        <authorList>
            <person name="Jeong H."/>
            <person name="Hong C.E."/>
            <person name="Jo S.H."/>
            <person name="Park J.M."/>
        </authorList>
    </citation>
    <scope>NUCLEOTIDE SEQUENCE [LARGE SCALE GENOMIC DNA]</scope>
    <source>
        <strain evidence="4 5">KB10</strain>
    </source>
</reference>